<protein>
    <submittedName>
        <fullName evidence="2">Helix-turn-helix transcriptional regulator</fullName>
    </submittedName>
</protein>
<evidence type="ECO:0000313" key="3">
    <source>
        <dbReference type="Proteomes" id="UP001500063"/>
    </source>
</evidence>
<accession>A0ABN0WJQ1</accession>
<dbReference type="InterPro" id="IPR016032">
    <property type="entry name" value="Sig_transdc_resp-reg_C-effctor"/>
</dbReference>
<name>A0ABN0WJQ1_9ACTN</name>
<sequence>MLAQLGLSPDSETVYQAMVKNPHASAKELATELGWSTERVTGALDGLGRLSLIRPSEDGPGRRLVSPEVALGRLLSQQEAELLRQQQRFVASRLAVARLVTEYGESRSPASHEDARRLEGVDAIHSCIEELTHACETEIAVFSPGSTPATRYLKALTPLHIDALDRGVSVFHICLESIRNSTSALARVRGLAGRGGQVRTVPHLPTPLAIYDRRAALVPVDPEASEPTAVLLHCTGTVAALQALFDQTWTHATPLHADQRRDEDGLSGQERAVLELLAQGHTDEVVARKLGVSVRTSRRITADVMARLGARSRFQAGALAISRGWISDLL</sequence>
<dbReference type="SUPFAM" id="SSF46785">
    <property type="entry name" value="Winged helix' DNA-binding domain"/>
    <property type="match status" value="1"/>
</dbReference>
<dbReference type="PRINTS" id="PR00038">
    <property type="entry name" value="HTHLUXR"/>
</dbReference>
<dbReference type="EMBL" id="BAAABW010000008">
    <property type="protein sequence ID" value="GAA0339945.1"/>
    <property type="molecule type" value="Genomic_DNA"/>
</dbReference>
<dbReference type="SMART" id="SM00421">
    <property type="entry name" value="HTH_LUXR"/>
    <property type="match status" value="1"/>
</dbReference>
<dbReference type="InterPro" id="IPR036390">
    <property type="entry name" value="WH_DNA-bd_sf"/>
</dbReference>
<dbReference type="SUPFAM" id="SSF46894">
    <property type="entry name" value="C-terminal effector domain of the bipartite response regulators"/>
    <property type="match status" value="1"/>
</dbReference>
<dbReference type="CDD" id="cd06170">
    <property type="entry name" value="LuxR_C_like"/>
    <property type="match status" value="1"/>
</dbReference>
<dbReference type="PROSITE" id="PS50043">
    <property type="entry name" value="HTH_LUXR_2"/>
    <property type="match status" value="1"/>
</dbReference>
<reference evidence="2 3" key="1">
    <citation type="journal article" date="2019" name="Int. J. Syst. Evol. Microbiol.">
        <title>The Global Catalogue of Microorganisms (GCM) 10K type strain sequencing project: providing services to taxonomists for standard genome sequencing and annotation.</title>
        <authorList>
            <consortium name="The Broad Institute Genomics Platform"/>
            <consortium name="The Broad Institute Genome Sequencing Center for Infectious Disease"/>
            <person name="Wu L."/>
            <person name="Ma J."/>
        </authorList>
    </citation>
    <scope>NUCLEOTIDE SEQUENCE [LARGE SCALE GENOMIC DNA]</scope>
    <source>
        <strain evidence="2 3">JCM 4565</strain>
    </source>
</reference>
<dbReference type="PANTHER" id="PTHR34293">
    <property type="entry name" value="HTH-TYPE TRANSCRIPTIONAL REGULATOR TRMBL2"/>
    <property type="match status" value="1"/>
</dbReference>
<gene>
    <name evidence="2" type="ORF">GCM10010319_14980</name>
</gene>
<proteinExistence type="predicted"/>
<dbReference type="Gene3D" id="1.10.10.10">
    <property type="entry name" value="Winged helix-like DNA-binding domain superfamily/Winged helix DNA-binding domain"/>
    <property type="match status" value="2"/>
</dbReference>
<organism evidence="2 3">
    <name type="scientific">Streptomyces blastmyceticus</name>
    <dbReference type="NCBI Taxonomy" id="68180"/>
    <lineage>
        <taxon>Bacteria</taxon>
        <taxon>Bacillati</taxon>
        <taxon>Actinomycetota</taxon>
        <taxon>Actinomycetes</taxon>
        <taxon>Kitasatosporales</taxon>
        <taxon>Streptomycetaceae</taxon>
        <taxon>Streptomyces</taxon>
    </lineage>
</organism>
<comment type="caution">
    <text evidence="2">The sequence shown here is derived from an EMBL/GenBank/DDBJ whole genome shotgun (WGS) entry which is preliminary data.</text>
</comment>
<evidence type="ECO:0000313" key="2">
    <source>
        <dbReference type="EMBL" id="GAA0339945.1"/>
    </source>
</evidence>
<dbReference type="InterPro" id="IPR000792">
    <property type="entry name" value="Tscrpt_reg_LuxR_C"/>
</dbReference>
<dbReference type="Proteomes" id="UP001500063">
    <property type="component" value="Unassembled WGS sequence"/>
</dbReference>
<evidence type="ECO:0000259" key="1">
    <source>
        <dbReference type="PROSITE" id="PS50043"/>
    </source>
</evidence>
<dbReference type="InterPro" id="IPR036388">
    <property type="entry name" value="WH-like_DNA-bd_sf"/>
</dbReference>
<dbReference type="Pfam" id="PF00196">
    <property type="entry name" value="GerE"/>
    <property type="match status" value="1"/>
</dbReference>
<feature type="domain" description="HTH luxR-type" evidence="1">
    <location>
        <begin position="259"/>
        <end position="324"/>
    </location>
</feature>
<dbReference type="InterPro" id="IPR051797">
    <property type="entry name" value="TrmB-like"/>
</dbReference>
<dbReference type="PANTHER" id="PTHR34293:SF1">
    <property type="entry name" value="HTH-TYPE TRANSCRIPTIONAL REGULATOR TRMBL2"/>
    <property type="match status" value="1"/>
</dbReference>
<keyword evidence="3" id="KW-1185">Reference proteome</keyword>